<dbReference type="CDD" id="cd23157">
    <property type="entry name" value="Prefoldin_5"/>
    <property type="match status" value="1"/>
</dbReference>
<dbReference type="NCBIfam" id="TIGR00293">
    <property type="entry name" value="prefoldin subunit alpha"/>
    <property type="match status" value="1"/>
</dbReference>
<name>A0AAD2H722_9AGAR</name>
<accession>A0AAD2H722</accession>
<feature type="non-terminal residue" evidence="3">
    <location>
        <position position="155"/>
    </location>
</feature>
<evidence type="ECO:0000256" key="2">
    <source>
        <dbReference type="ARBA" id="ARBA00023186"/>
    </source>
</evidence>
<keyword evidence="4" id="KW-1185">Reference proteome</keyword>
<dbReference type="GO" id="GO:0051082">
    <property type="term" value="F:unfolded protein binding"/>
    <property type="evidence" value="ECO:0007669"/>
    <property type="project" value="InterPro"/>
</dbReference>
<gene>
    <name evidence="3" type="ORF">MYCIT1_LOCUS13196</name>
</gene>
<dbReference type="PANTHER" id="PTHR12674:SF2">
    <property type="entry name" value="PREFOLDIN SUBUNIT 5"/>
    <property type="match status" value="1"/>
</dbReference>
<keyword evidence="2" id="KW-0143">Chaperone</keyword>
<dbReference type="GO" id="GO:0006457">
    <property type="term" value="P:protein folding"/>
    <property type="evidence" value="ECO:0007669"/>
    <property type="project" value="InterPro"/>
</dbReference>
<dbReference type="PANTHER" id="PTHR12674">
    <property type="entry name" value="PREFOLDIN SUBUNIT 5"/>
    <property type="match status" value="1"/>
</dbReference>
<dbReference type="GO" id="GO:0005737">
    <property type="term" value="C:cytoplasm"/>
    <property type="evidence" value="ECO:0007669"/>
    <property type="project" value="TreeGrafter"/>
</dbReference>
<evidence type="ECO:0000256" key="1">
    <source>
        <dbReference type="ARBA" id="ARBA00010048"/>
    </source>
</evidence>
<dbReference type="AlphaFoldDB" id="A0AAD2H722"/>
<protein>
    <recommendedName>
        <fullName evidence="5">Prefoldin alpha subunit</fullName>
    </recommendedName>
</protein>
<organism evidence="3 4">
    <name type="scientific">Mycena citricolor</name>
    <dbReference type="NCBI Taxonomy" id="2018698"/>
    <lineage>
        <taxon>Eukaryota</taxon>
        <taxon>Fungi</taxon>
        <taxon>Dikarya</taxon>
        <taxon>Basidiomycota</taxon>
        <taxon>Agaricomycotina</taxon>
        <taxon>Agaricomycetes</taxon>
        <taxon>Agaricomycetidae</taxon>
        <taxon>Agaricales</taxon>
        <taxon>Marasmiineae</taxon>
        <taxon>Mycenaceae</taxon>
        <taxon>Mycena</taxon>
    </lineage>
</organism>
<dbReference type="InterPro" id="IPR004127">
    <property type="entry name" value="Prefoldin_subunit_alpha"/>
</dbReference>
<dbReference type="FunFam" id="1.10.287.370:FF:000004">
    <property type="entry name" value="Probable prefoldin subunit 5"/>
    <property type="match status" value="1"/>
</dbReference>
<comment type="similarity">
    <text evidence="1">Belongs to the prefoldin subunit alpha family.</text>
</comment>
<dbReference type="SUPFAM" id="SSF46579">
    <property type="entry name" value="Prefoldin"/>
    <property type="match status" value="1"/>
</dbReference>
<sequence length="155" mass="17236">ASLCLMSQPQQISVTDLDLPQLADVRRQLEEELTHLTNSFAQLKSAQAKFKACIENVAEIKPANAAKPILVPLTNSLYVPGKLSDTEHVIVDVGTGYFVRKTRPQAVKYYSAKVTYIQTNLDTLEETIGKKRENMGLLVNVMQSKLQQQQQSTSS</sequence>
<dbReference type="EMBL" id="CAVNYO010000149">
    <property type="protein sequence ID" value="CAK5269463.1"/>
    <property type="molecule type" value="Genomic_DNA"/>
</dbReference>
<dbReference type="InterPro" id="IPR011599">
    <property type="entry name" value="PFD_alpha_archaea"/>
</dbReference>
<dbReference type="Proteomes" id="UP001295794">
    <property type="component" value="Unassembled WGS sequence"/>
</dbReference>
<dbReference type="InterPro" id="IPR009053">
    <property type="entry name" value="Prefoldin"/>
</dbReference>
<dbReference type="Pfam" id="PF02996">
    <property type="entry name" value="Prefoldin"/>
    <property type="match status" value="1"/>
</dbReference>
<evidence type="ECO:0008006" key="5">
    <source>
        <dbReference type="Google" id="ProtNLM"/>
    </source>
</evidence>
<reference evidence="3" key="1">
    <citation type="submission" date="2023-11" db="EMBL/GenBank/DDBJ databases">
        <authorList>
            <person name="De Vega J J."/>
            <person name="De Vega J J."/>
        </authorList>
    </citation>
    <scope>NUCLEOTIDE SEQUENCE</scope>
</reference>
<comment type="caution">
    <text evidence="3">The sequence shown here is derived from an EMBL/GenBank/DDBJ whole genome shotgun (WGS) entry which is preliminary data.</text>
</comment>
<dbReference type="GO" id="GO:0016272">
    <property type="term" value="C:prefoldin complex"/>
    <property type="evidence" value="ECO:0007669"/>
    <property type="project" value="InterPro"/>
</dbReference>
<dbReference type="Gene3D" id="1.10.287.370">
    <property type="match status" value="1"/>
</dbReference>
<dbReference type="GO" id="GO:1990114">
    <property type="term" value="P:RNA polymerase II core complex assembly"/>
    <property type="evidence" value="ECO:0007669"/>
    <property type="project" value="TreeGrafter"/>
</dbReference>
<proteinExistence type="inferred from homology"/>
<evidence type="ECO:0000313" key="3">
    <source>
        <dbReference type="EMBL" id="CAK5269463.1"/>
    </source>
</evidence>
<dbReference type="GO" id="GO:1990113">
    <property type="term" value="P:RNA polymerase I assembly"/>
    <property type="evidence" value="ECO:0007669"/>
    <property type="project" value="TreeGrafter"/>
</dbReference>
<evidence type="ECO:0000313" key="4">
    <source>
        <dbReference type="Proteomes" id="UP001295794"/>
    </source>
</evidence>
<dbReference type="GO" id="GO:1990115">
    <property type="term" value="P:RNA polymerase III assembly"/>
    <property type="evidence" value="ECO:0007669"/>
    <property type="project" value="TreeGrafter"/>
</dbReference>